<organism evidence="3 4">
    <name type="scientific">Paenibacillus popilliae</name>
    <name type="common">Bacillus popilliae</name>
    <dbReference type="NCBI Taxonomy" id="78057"/>
    <lineage>
        <taxon>Bacteria</taxon>
        <taxon>Bacillati</taxon>
        <taxon>Bacillota</taxon>
        <taxon>Bacilli</taxon>
        <taxon>Bacillales</taxon>
        <taxon>Paenibacillaceae</taxon>
        <taxon>Paenibacillus</taxon>
    </lineage>
</organism>
<dbReference type="RefSeq" id="WP_142544347.1">
    <property type="nucleotide sequence ID" value="NZ_SADY01000004.1"/>
</dbReference>
<keyword evidence="1" id="KW-1133">Transmembrane helix</keyword>
<dbReference type="Pfam" id="PF16982">
    <property type="entry name" value="Flp1_like"/>
    <property type="match status" value="1"/>
</dbReference>
<reference evidence="3 4" key="1">
    <citation type="submission" date="2018-03" db="EMBL/GenBank/DDBJ databases">
        <title>Aerobic endospore-forming bacteria genome sequencing and assembly.</title>
        <authorList>
            <person name="Cavalcante D.A."/>
            <person name="Driks A."/>
            <person name="Putonti C."/>
            <person name="De-Souza M.T."/>
        </authorList>
    </citation>
    <scope>NUCLEOTIDE SEQUENCE [LARGE SCALE GENOMIC DNA]</scope>
    <source>
        <strain evidence="3 4">SDF0028</strain>
    </source>
</reference>
<keyword evidence="1" id="KW-0472">Membrane</keyword>
<keyword evidence="1" id="KW-0812">Transmembrane</keyword>
<evidence type="ECO:0000256" key="1">
    <source>
        <dbReference type="SAM" id="Phobius"/>
    </source>
</evidence>
<evidence type="ECO:0000313" key="4">
    <source>
        <dbReference type="Proteomes" id="UP000316208"/>
    </source>
</evidence>
<evidence type="ECO:0000259" key="2">
    <source>
        <dbReference type="Pfam" id="PF16982"/>
    </source>
</evidence>
<feature type="domain" description="Putative Flagellin Flp1-like" evidence="2">
    <location>
        <begin position="10"/>
        <end position="57"/>
    </location>
</feature>
<comment type="caution">
    <text evidence="3">The sequence shown here is derived from an EMBL/GenBank/DDBJ whole genome shotgun (WGS) entry which is preliminary data.</text>
</comment>
<dbReference type="Proteomes" id="UP000316208">
    <property type="component" value="Unassembled WGS sequence"/>
</dbReference>
<sequence>MKRFTEGLKRFWKNEEGIGTLEILLIIVVIVIIALMFKKQIVKWVEDLLGTANKSITNEFKTP</sequence>
<accession>A0ABY3ANJ7</accession>
<evidence type="ECO:0000313" key="3">
    <source>
        <dbReference type="EMBL" id="TQR44195.1"/>
    </source>
</evidence>
<proteinExistence type="predicted"/>
<gene>
    <name evidence="3" type="ORF">C7Y44_13630</name>
</gene>
<feature type="transmembrane region" description="Helical" evidence="1">
    <location>
        <begin position="18"/>
        <end position="37"/>
    </location>
</feature>
<dbReference type="EMBL" id="SADY01000004">
    <property type="protein sequence ID" value="TQR44195.1"/>
    <property type="molecule type" value="Genomic_DNA"/>
</dbReference>
<dbReference type="InterPro" id="IPR031564">
    <property type="entry name" value="Flp1-like"/>
</dbReference>
<name>A0ABY3ANJ7_PAEPP</name>
<keyword evidence="4" id="KW-1185">Reference proteome</keyword>
<protein>
    <submittedName>
        <fullName evidence="3">Multidrug transporter</fullName>
    </submittedName>
</protein>